<feature type="non-terminal residue" evidence="2">
    <location>
        <position position="352"/>
    </location>
</feature>
<feature type="transmembrane region" description="Helical" evidence="1">
    <location>
        <begin position="212"/>
        <end position="231"/>
    </location>
</feature>
<evidence type="ECO:0000313" key="3">
    <source>
        <dbReference type="Proteomes" id="UP001432322"/>
    </source>
</evidence>
<dbReference type="Proteomes" id="UP001432322">
    <property type="component" value="Unassembled WGS sequence"/>
</dbReference>
<feature type="transmembrane region" description="Helical" evidence="1">
    <location>
        <begin position="123"/>
        <end position="143"/>
    </location>
</feature>
<keyword evidence="1" id="KW-0472">Membrane</keyword>
<feature type="transmembrane region" description="Helical" evidence="1">
    <location>
        <begin position="243"/>
        <end position="260"/>
    </location>
</feature>
<sequence>MVRGQSSTGSETLPSQAVTKILASHIQPPTYPPCTPESEELVLASDELILFLVLVAAGILSNGLLLLLQCGRSKLSTASFTYLRVISLLQLVFFCLPLPLRFLTHHSQRGASWTATNFLPVLLQLWHFTIISLIMCFAIRLQLLINFVRRCRRWTSSGWIAWRKLFCILPLGTILNVSLTFEHRVSYYYCQSAVGKVMICSHKPLFSNLKPLVIGLVASQSIVHLPSTYFYVITQEIDPDVQLQLYTVAYILPAPLLLLLSDRLRAHLWLLLKRMVERKKEAVRKATASDGNNAIPAHCQLGYSKLEMENSEIEERTLSNHMVRALLRDDAVYRVRFAVHSTVPTVIEEEVR</sequence>
<evidence type="ECO:0000313" key="2">
    <source>
        <dbReference type="EMBL" id="GMT22923.1"/>
    </source>
</evidence>
<feature type="transmembrane region" description="Helical" evidence="1">
    <location>
        <begin position="48"/>
        <end position="68"/>
    </location>
</feature>
<keyword evidence="1" id="KW-0812">Transmembrane</keyword>
<proteinExistence type="predicted"/>
<protein>
    <recommendedName>
        <fullName evidence="4">G protein-coupled receptor</fullName>
    </recommendedName>
</protein>
<evidence type="ECO:0000256" key="1">
    <source>
        <dbReference type="SAM" id="Phobius"/>
    </source>
</evidence>
<keyword evidence="1" id="KW-1133">Transmembrane helix</keyword>
<accession>A0AAV5VU02</accession>
<evidence type="ECO:0008006" key="4">
    <source>
        <dbReference type="Google" id="ProtNLM"/>
    </source>
</evidence>
<gene>
    <name evidence="2" type="ORF">PFISCL1PPCAC_14220</name>
</gene>
<keyword evidence="3" id="KW-1185">Reference proteome</keyword>
<reference evidence="2" key="1">
    <citation type="submission" date="2023-10" db="EMBL/GenBank/DDBJ databases">
        <title>Genome assembly of Pristionchus species.</title>
        <authorList>
            <person name="Yoshida K."/>
            <person name="Sommer R.J."/>
        </authorList>
    </citation>
    <scope>NUCLEOTIDE SEQUENCE</scope>
    <source>
        <strain evidence="2">RS5133</strain>
    </source>
</reference>
<feature type="transmembrane region" description="Helical" evidence="1">
    <location>
        <begin position="80"/>
        <end position="103"/>
    </location>
</feature>
<dbReference type="EMBL" id="BTSY01000004">
    <property type="protein sequence ID" value="GMT22923.1"/>
    <property type="molecule type" value="Genomic_DNA"/>
</dbReference>
<dbReference type="AlphaFoldDB" id="A0AAV5VU02"/>
<organism evidence="2 3">
    <name type="scientific">Pristionchus fissidentatus</name>
    <dbReference type="NCBI Taxonomy" id="1538716"/>
    <lineage>
        <taxon>Eukaryota</taxon>
        <taxon>Metazoa</taxon>
        <taxon>Ecdysozoa</taxon>
        <taxon>Nematoda</taxon>
        <taxon>Chromadorea</taxon>
        <taxon>Rhabditida</taxon>
        <taxon>Rhabditina</taxon>
        <taxon>Diplogasteromorpha</taxon>
        <taxon>Diplogasteroidea</taxon>
        <taxon>Neodiplogasteridae</taxon>
        <taxon>Pristionchus</taxon>
    </lineage>
</organism>
<name>A0AAV5VU02_9BILA</name>
<comment type="caution">
    <text evidence="2">The sequence shown here is derived from an EMBL/GenBank/DDBJ whole genome shotgun (WGS) entry which is preliminary data.</text>
</comment>